<name>A0A239DAQ0_9RHOB</name>
<organism evidence="1 2">
    <name type="scientific">Antarctobacter heliothermus</name>
    <dbReference type="NCBI Taxonomy" id="74033"/>
    <lineage>
        <taxon>Bacteria</taxon>
        <taxon>Pseudomonadati</taxon>
        <taxon>Pseudomonadota</taxon>
        <taxon>Alphaproteobacteria</taxon>
        <taxon>Rhodobacterales</taxon>
        <taxon>Roseobacteraceae</taxon>
        <taxon>Antarctobacter</taxon>
    </lineage>
</organism>
<reference evidence="1 2" key="1">
    <citation type="submission" date="2017-06" db="EMBL/GenBank/DDBJ databases">
        <authorList>
            <person name="Kim H.J."/>
            <person name="Triplett B.A."/>
        </authorList>
    </citation>
    <scope>NUCLEOTIDE SEQUENCE [LARGE SCALE GENOMIC DNA]</scope>
    <source>
        <strain evidence="1 2">DSM 11445</strain>
    </source>
</reference>
<dbReference type="AlphaFoldDB" id="A0A239DAQ0"/>
<dbReference type="EMBL" id="FZON01000010">
    <property type="protein sequence ID" value="SNS29182.1"/>
    <property type="molecule type" value="Genomic_DNA"/>
</dbReference>
<dbReference type="OrthoDB" id="7916272at2"/>
<proteinExistence type="predicted"/>
<dbReference type="RefSeq" id="WP_089277187.1">
    <property type="nucleotide sequence ID" value="NZ_FZON01000010.1"/>
</dbReference>
<evidence type="ECO:0000313" key="2">
    <source>
        <dbReference type="Proteomes" id="UP000198440"/>
    </source>
</evidence>
<gene>
    <name evidence="1" type="ORF">SAMN04488078_101022</name>
</gene>
<protein>
    <submittedName>
        <fullName evidence="1">Uncharacterized protein</fullName>
    </submittedName>
</protein>
<sequence length="88" mass="9008">MNNPFHNRISSLTGPARDVVPVVPNDGTDLATVAVALYVETGGTLSLVTVAGNTRSLIVPDFTILPVGVMRVRATGTTAAGIHALVLG</sequence>
<evidence type="ECO:0000313" key="1">
    <source>
        <dbReference type="EMBL" id="SNS29182.1"/>
    </source>
</evidence>
<dbReference type="Proteomes" id="UP000198440">
    <property type="component" value="Unassembled WGS sequence"/>
</dbReference>
<accession>A0A239DAQ0</accession>